<dbReference type="InterPro" id="IPR014560">
    <property type="entry name" value="UCP030333_Alba"/>
</dbReference>
<proteinExistence type="predicted"/>
<evidence type="ECO:0000313" key="2">
    <source>
        <dbReference type="Proteomes" id="UP001190926"/>
    </source>
</evidence>
<reference evidence="1 2" key="1">
    <citation type="journal article" date="2021" name="Nat. Commun.">
        <title>Incipient diploidization of the medicinal plant Perilla within 10,000 years.</title>
        <authorList>
            <person name="Zhang Y."/>
            <person name="Shen Q."/>
            <person name="Leng L."/>
            <person name="Zhang D."/>
            <person name="Chen S."/>
            <person name="Shi Y."/>
            <person name="Ning Z."/>
            <person name="Chen S."/>
        </authorList>
    </citation>
    <scope>NUCLEOTIDE SEQUENCE [LARGE SCALE GENOMIC DNA]</scope>
    <source>
        <strain evidence="2">cv. PC099</strain>
    </source>
</reference>
<protein>
    <submittedName>
        <fullName evidence="1">Alba DNA/RNA-binding protein</fullName>
    </submittedName>
</protein>
<organism evidence="1 2">
    <name type="scientific">Perilla frutescens var. hirtella</name>
    <name type="common">Perilla citriodora</name>
    <name type="synonym">Perilla setoyensis</name>
    <dbReference type="NCBI Taxonomy" id="608512"/>
    <lineage>
        <taxon>Eukaryota</taxon>
        <taxon>Viridiplantae</taxon>
        <taxon>Streptophyta</taxon>
        <taxon>Embryophyta</taxon>
        <taxon>Tracheophyta</taxon>
        <taxon>Spermatophyta</taxon>
        <taxon>Magnoliopsida</taxon>
        <taxon>eudicotyledons</taxon>
        <taxon>Gunneridae</taxon>
        <taxon>Pentapetalae</taxon>
        <taxon>asterids</taxon>
        <taxon>lamiids</taxon>
        <taxon>Lamiales</taxon>
        <taxon>Lamiaceae</taxon>
        <taxon>Nepetoideae</taxon>
        <taxon>Elsholtzieae</taxon>
        <taxon>Perilla</taxon>
    </lineage>
</organism>
<name>A0AAD4JA12_PERFH</name>
<dbReference type="Proteomes" id="UP001190926">
    <property type="component" value="Unassembled WGS sequence"/>
</dbReference>
<evidence type="ECO:0000313" key="1">
    <source>
        <dbReference type="EMBL" id="KAH6829955.1"/>
    </source>
</evidence>
<dbReference type="Gene3D" id="3.30.110.20">
    <property type="entry name" value="Alba-like domain"/>
    <property type="match status" value="1"/>
</dbReference>
<dbReference type="InterPro" id="IPR036882">
    <property type="entry name" value="Alba-like_dom_sf"/>
</dbReference>
<comment type="caution">
    <text evidence="1">The sequence shown here is derived from an EMBL/GenBank/DDBJ whole genome shotgun (WGS) entry which is preliminary data.</text>
</comment>
<sequence length="94" mass="10794">MEEITEGVNNIAIAEDAQKKNRIQVSNTKKQLFFYVNLAKCNTCYAGSHCSIFSSDCAADADRLSLSLIIKFERSYPCWELIREMMLEALRYCQ</sequence>
<dbReference type="PANTHER" id="PTHR31947:SF36">
    <property type="entry name" value="DNA_RNA-BINDING PROTEIN ALBA-LIKE DOMAIN-CONTAINING PROTEIN"/>
    <property type="match status" value="1"/>
</dbReference>
<dbReference type="GO" id="GO:0005634">
    <property type="term" value="C:nucleus"/>
    <property type="evidence" value="ECO:0007669"/>
    <property type="project" value="TreeGrafter"/>
</dbReference>
<accession>A0AAD4JA12</accession>
<keyword evidence="2" id="KW-1185">Reference proteome</keyword>
<dbReference type="PANTHER" id="PTHR31947">
    <property type="entry name" value="DNA/RNA-BINDING PROTEIN ALBA 3"/>
    <property type="match status" value="1"/>
</dbReference>
<dbReference type="GO" id="GO:0003723">
    <property type="term" value="F:RNA binding"/>
    <property type="evidence" value="ECO:0007669"/>
    <property type="project" value="TreeGrafter"/>
</dbReference>
<dbReference type="AlphaFoldDB" id="A0AAD4JA12"/>
<dbReference type="EMBL" id="SDAM02000101">
    <property type="protein sequence ID" value="KAH6829955.1"/>
    <property type="molecule type" value="Genomic_DNA"/>
</dbReference>
<gene>
    <name evidence="1" type="ORF">C2S53_000270</name>
</gene>